<keyword evidence="3" id="KW-1185">Reference proteome</keyword>
<dbReference type="InterPro" id="IPR012644">
    <property type="entry name" value="CHP02300_FYDLN_acid"/>
</dbReference>
<feature type="region of interest" description="Disordered" evidence="1">
    <location>
        <begin position="60"/>
        <end position="172"/>
    </location>
</feature>
<evidence type="ECO:0000313" key="2">
    <source>
        <dbReference type="EMBL" id="GBF57907.1"/>
    </source>
</evidence>
<feature type="compositionally biased region" description="Acidic residues" evidence="1">
    <location>
        <begin position="77"/>
        <end position="86"/>
    </location>
</feature>
<dbReference type="NCBIfam" id="TIGR02300">
    <property type="entry name" value="FYDLN_acid"/>
    <property type="match status" value="1"/>
</dbReference>
<dbReference type="AlphaFoldDB" id="A0A2P2EA12"/>
<comment type="caution">
    <text evidence="2">The sequence shown here is derived from an EMBL/GenBank/DDBJ whole genome shotgun (WGS) entry which is preliminary data.</text>
</comment>
<evidence type="ECO:0000313" key="3">
    <source>
        <dbReference type="Proteomes" id="UP000245086"/>
    </source>
</evidence>
<dbReference type="Proteomes" id="UP000245086">
    <property type="component" value="Unassembled WGS sequence"/>
</dbReference>
<reference evidence="2 3" key="1">
    <citation type="journal article" date="2018" name="Genome Announc.">
        <title>Draft Genome Sequence of "Candidatus Phycosocius bacilliformis," an Alphaproteobacterial Ectosymbiont of the Hydrocarbon-Producing Green Alga Botryococcus braunii.</title>
        <authorList>
            <person name="Tanabe Y."/>
            <person name="Yamaguchi H."/>
            <person name="Watanabe M.M."/>
        </authorList>
    </citation>
    <scope>NUCLEOTIDE SEQUENCE [LARGE SCALE GENOMIC DNA]</scope>
    <source>
        <strain evidence="2 3">BOTRYCO-2</strain>
    </source>
</reference>
<dbReference type="RefSeq" id="WP_192576233.1">
    <property type="nucleotide sequence ID" value="NZ_BFBR01000004.1"/>
</dbReference>
<evidence type="ECO:0008006" key="4">
    <source>
        <dbReference type="Google" id="ProtNLM"/>
    </source>
</evidence>
<protein>
    <recommendedName>
        <fullName evidence="4">TIGR02300 family protein</fullName>
    </recommendedName>
</protein>
<organism evidence="2 3">
    <name type="scientific">Candidatus Phycosocius bacilliformis</name>
    <dbReference type="NCBI Taxonomy" id="1445552"/>
    <lineage>
        <taxon>Bacteria</taxon>
        <taxon>Pseudomonadati</taxon>
        <taxon>Pseudomonadota</taxon>
        <taxon>Alphaproteobacteria</taxon>
        <taxon>Caulobacterales</taxon>
        <taxon>Caulobacterales incertae sedis</taxon>
        <taxon>Candidatus Phycosocius</taxon>
    </lineage>
</organism>
<dbReference type="EMBL" id="BFBR01000004">
    <property type="protein sequence ID" value="GBF57907.1"/>
    <property type="molecule type" value="Genomic_DNA"/>
</dbReference>
<dbReference type="Pfam" id="PF09538">
    <property type="entry name" value="FYDLN_acid"/>
    <property type="match status" value="1"/>
</dbReference>
<feature type="compositionally biased region" description="Acidic residues" evidence="1">
    <location>
        <begin position="128"/>
        <end position="172"/>
    </location>
</feature>
<accession>A0A2P2EA12</accession>
<sequence>MPKIDLGEKQLCPACGAKFYDLHKRPAECPKCGNVFDPDDEAVKARRAKARLTAFDPKLAAAAEEDDEDAPAKVIDPDLDEDELEHEEVTAELDAAAVDQAPLELDDDEESDPINQGTAGADVPEGFSEQELDDDDPTAGDDEVPFLEDDEDLIDDDLGDIPGPDDDDVDPR</sequence>
<proteinExistence type="predicted"/>
<name>A0A2P2EA12_9PROT</name>
<gene>
    <name evidence="2" type="ORF">PbB2_01577</name>
</gene>
<evidence type="ECO:0000256" key="1">
    <source>
        <dbReference type="SAM" id="MobiDB-lite"/>
    </source>
</evidence>